<proteinExistence type="predicted"/>
<keyword evidence="1" id="KW-0472">Membrane</keyword>
<keyword evidence="4" id="KW-1185">Reference proteome</keyword>
<evidence type="ECO:0000256" key="1">
    <source>
        <dbReference type="SAM" id="Phobius"/>
    </source>
</evidence>
<dbReference type="RefSeq" id="WP_204474261.1">
    <property type="nucleotide sequence ID" value="NZ_JACJJW010000003.1"/>
</dbReference>
<dbReference type="EMBL" id="JACJJW010000003">
    <property type="protein sequence ID" value="MBM6757489.1"/>
    <property type="molecule type" value="Genomic_DNA"/>
</dbReference>
<dbReference type="Proteomes" id="UP000703295">
    <property type="component" value="Unassembled WGS sequence"/>
</dbReference>
<keyword evidence="1" id="KW-1133">Transmembrane helix</keyword>
<evidence type="ECO:0000313" key="3">
    <source>
        <dbReference type="EMBL" id="MBM6757489.1"/>
    </source>
</evidence>
<dbReference type="Gene3D" id="3.10.310.50">
    <property type="match status" value="1"/>
</dbReference>
<dbReference type="InterPro" id="IPR007621">
    <property type="entry name" value="TPM_dom"/>
</dbReference>
<reference evidence="3 4" key="1">
    <citation type="journal article" date="2021" name="Sci. Rep.">
        <title>The distribution of antibiotic resistance genes in chicken gut microbiota commensals.</title>
        <authorList>
            <person name="Juricova H."/>
            <person name="Matiasovicova J."/>
            <person name="Kubasova T."/>
            <person name="Cejkova D."/>
            <person name="Rychlik I."/>
        </authorList>
    </citation>
    <scope>NUCLEOTIDE SEQUENCE [LARGE SCALE GENOMIC DNA]</scope>
    <source>
        <strain evidence="3 4">An801</strain>
    </source>
</reference>
<feature type="domain" description="TPM" evidence="2">
    <location>
        <begin position="42"/>
        <end position="165"/>
    </location>
</feature>
<name>A0ABS2ESX7_9BACE</name>
<keyword evidence="1" id="KW-0812">Transmembrane</keyword>
<protein>
    <submittedName>
        <fullName evidence="3">TPM domain-containing protein</fullName>
    </submittedName>
</protein>
<evidence type="ECO:0000259" key="2">
    <source>
        <dbReference type="Pfam" id="PF04536"/>
    </source>
</evidence>
<sequence>MKRYFLLGIFFLLTISLCPLQAEGYKVEDIPLVHLQNRTRYVSNPDGILSDAAVAVMDTTLFALEQKTGIQTLVVAVRQIEGGDCFDFAYQLGEKNGVGQKGKDNGLVILLVTEERCIQFATGYGLEGILPDAICKRIQTRYMNPYLSKGNWDAGMVAGVQAVRQILDKSSGSPTPPEGESDNLLLFLVLGCCFILVPALLWYSVRQRNKCPNCHKHTLKQVSVRTISRVGGVRTEEVTYLCSHCGHVRHVQRKVNDDDFHHRGGNGGPFLGGPFFGGGFGRGGGFGGGFGGGSFGGGSFGGGGAGSKF</sequence>
<dbReference type="PANTHER" id="PTHR30373:SF2">
    <property type="entry name" value="UPF0603 PROTEIN YGCG"/>
    <property type="match status" value="1"/>
</dbReference>
<dbReference type="PANTHER" id="PTHR30373">
    <property type="entry name" value="UPF0603 PROTEIN YGCG"/>
    <property type="match status" value="1"/>
</dbReference>
<feature type="transmembrane region" description="Helical" evidence="1">
    <location>
        <begin position="184"/>
        <end position="203"/>
    </location>
</feature>
<gene>
    <name evidence="3" type="ORF">H6A31_02065</name>
</gene>
<organism evidence="3 4">
    <name type="scientific">Bacteroides mediterraneensis</name>
    <dbReference type="NCBI Taxonomy" id="1841856"/>
    <lineage>
        <taxon>Bacteria</taxon>
        <taxon>Pseudomonadati</taxon>
        <taxon>Bacteroidota</taxon>
        <taxon>Bacteroidia</taxon>
        <taxon>Bacteroidales</taxon>
        <taxon>Bacteroidaceae</taxon>
        <taxon>Bacteroides</taxon>
    </lineage>
</organism>
<dbReference type="Pfam" id="PF04536">
    <property type="entry name" value="TPM_phosphatase"/>
    <property type="match status" value="1"/>
</dbReference>
<accession>A0ABS2ESX7</accession>
<comment type="caution">
    <text evidence="3">The sequence shown here is derived from an EMBL/GenBank/DDBJ whole genome shotgun (WGS) entry which is preliminary data.</text>
</comment>
<evidence type="ECO:0000313" key="4">
    <source>
        <dbReference type="Proteomes" id="UP000703295"/>
    </source>
</evidence>